<name>F8K0P5_STREN</name>
<proteinExistence type="inferred from homology"/>
<reference evidence="4" key="1">
    <citation type="submission" date="2011-12" db="EMBL/GenBank/DDBJ databases">
        <title>Complete genome sequence of Streptomyces cattleya strain DSM 46488.</title>
        <authorList>
            <person name="Ou H.-Y."/>
            <person name="Li P."/>
            <person name="Zhao C."/>
            <person name="O'Hagan D."/>
            <person name="Deng Z."/>
        </authorList>
    </citation>
    <scope>NUCLEOTIDE SEQUENCE [LARGE SCALE GENOMIC DNA]</scope>
    <source>
        <strain evidence="4">ATCC 35852 / DSM 46488 / JCM 4925 / NBRC 14057 / NRRL 8057</strain>
    </source>
</reference>
<dbReference type="SUPFAM" id="SSF82607">
    <property type="entry name" value="YbaB-like"/>
    <property type="match status" value="1"/>
</dbReference>
<dbReference type="Proteomes" id="UP000007842">
    <property type="component" value="Chromosome"/>
</dbReference>
<dbReference type="KEGG" id="scy:SCATT_22990"/>
<dbReference type="PANTHER" id="PTHR33449">
    <property type="entry name" value="NUCLEOID-ASSOCIATED PROTEIN YBAB"/>
    <property type="match status" value="1"/>
</dbReference>
<dbReference type="InterPro" id="IPR036894">
    <property type="entry name" value="YbaB-like_sf"/>
</dbReference>
<comment type="similarity">
    <text evidence="2">Belongs to the YbaB/EbfC family.</text>
</comment>
<dbReference type="HAMAP" id="MF_00274">
    <property type="entry name" value="DNA_YbaB_EbfC"/>
    <property type="match status" value="1"/>
</dbReference>
<dbReference type="KEGG" id="sct:SCAT_2315"/>
<dbReference type="PANTHER" id="PTHR33449:SF1">
    <property type="entry name" value="NUCLEOID-ASSOCIATED PROTEIN YBAB"/>
    <property type="match status" value="1"/>
</dbReference>
<dbReference type="EMBL" id="CP003219">
    <property type="protein sequence ID" value="AEW94670.1"/>
    <property type="molecule type" value="Genomic_DNA"/>
</dbReference>
<dbReference type="RefSeq" id="WP_014143061.1">
    <property type="nucleotide sequence ID" value="NC_016111.1"/>
</dbReference>
<dbReference type="PATRIC" id="fig|1003195.11.peg.3825"/>
<evidence type="ECO:0000313" key="3">
    <source>
        <dbReference type="EMBL" id="AEW94670.1"/>
    </source>
</evidence>
<dbReference type="HOGENOM" id="CLU_1958301_0_0_11"/>
<dbReference type="eggNOG" id="COG0718">
    <property type="taxonomic scope" value="Bacteria"/>
</dbReference>
<dbReference type="GO" id="GO:0043590">
    <property type="term" value="C:bacterial nucleoid"/>
    <property type="evidence" value="ECO:0007669"/>
    <property type="project" value="UniProtKB-UniRule"/>
</dbReference>
<gene>
    <name evidence="3" type="ordered locus">SCATT_22990</name>
</gene>
<accession>G8WQD8</accession>
<evidence type="ECO:0000313" key="4">
    <source>
        <dbReference type="Proteomes" id="UP000007842"/>
    </source>
</evidence>
<keyword evidence="1 2" id="KW-0238">DNA-binding</keyword>
<accession>F8K0P5</accession>
<comment type="function">
    <text evidence="2">Binds to DNA and alters its conformation. May be involved in regulation of gene expression, nucleoid organization and DNA protection.</text>
</comment>
<sequence>MPHEGLPDFTALTRRAQEMSNGLVRAERDLAGARFTGYGGGGLVTAVVGADGTLTDLRIDPSLIDPDDPDTLTSLIVAAVRDAGRASAEARGEAARATIDQVNALMAGVRRSLDRARPGRPADAPRGS</sequence>
<dbReference type="Gene3D" id="3.30.1310.10">
    <property type="entry name" value="Nucleoid-associated protein YbaB-like domain"/>
    <property type="match status" value="1"/>
</dbReference>
<dbReference type="GO" id="GO:0005829">
    <property type="term" value="C:cytosol"/>
    <property type="evidence" value="ECO:0007669"/>
    <property type="project" value="TreeGrafter"/>
</dbReference>
<comment type="subcellular location">
    <subcellularLocation>
        <location evidence="2">Cytoplasm</location>
        <location evidence="2">Nucleoid</location>
    </subcellularLocation>
</comment>
<dbReference type="STRING" id="1003195.SCATT_22990"/>
<dbReference type="AlphaFoldDB" id="F8K0P5"/>
<protein>
    <recommendedName>
        <fullName evidence="2">Nucleoid-associated protein SCATT_22990</fullName>
    </recommendedName>
</protein>
<keyword evidence="2" id="KW-0963">Cytoplasm</keyword>
<dbReference type="InterPro" id="IPR004401">
    <property type="entry name" value="YbaB/EbfC"/>
</dbReference>
<evidence type="ECO:0000256" key="2">
    <source>
        <dbReference type="HAMAP-Rule" id="MF_00274"/>
    </source>
</evidence>
<evidence type="ECO:0000256" key="1">
    <source>
        <dbReference type="ARBA" id="ARBA00023125"/>
    </source>
</evidence>
<comment type="subunit">
    <text evidence="2">Homodimer.</text>
</comment>
<dbReference type="GO" id="GO:0003677">
    <property type="term" value="F:DNA binding"/>
    <property type="evidence" value="ECO:0007669"/>
    <property type="project" value="UniProtKB-UniRule"/>
</dbReference>
<organism evidence="3 4">
    <name type="scientific">Streptantibioticus cattleyicolor (strain ATCC 35852 / DSM 46488 / JCM 4925 / NBRC 14057 / NRRL 8057)</name>
    <name type="common">Streptomyces cattleya</name>
    <dbReference type="NCBI Taxonomy" id="1003195"/>
    <lineage>
        <taxon>Bacteria</taxon>
        <taxon>Bacillati</taxon>
        <taxon>Actinomycetota</taxon>
        <taxon>Actinomycetes</taxon>
        <taxon>Kitasatosporales</taxon>
        <taxon>Streptomycetaceae</taxon>
        <taxon>Streptantibioticus</taxon>
    </lineage>
</organism>
<keyword evidence="4" id="KW-1185">Reference proteome</keyword>
<dbReference type="Pfam" id="PF02575">
    <property type="entry name" value="YbaB_DNA_bd"/>
    <property type="match status" value="1"/>
</dbReference>